<reference evidence="4" key="4">
    <citation type="journal article" date="2008" name="Nucleic Acids Res.">
        <title>The rice annotation project database (RAP-DB): 2008 update.</title>
        <authorList>
            <consortium name="The rice annotation project (RAP)"/>
        </authorList>
    </citation>
    <scope>GENOME REANNOTATION</scope>
    <source>
        <strain evidence="4">cv. Nipponbare</strain>
    </source>
</reference>
<evidence type="ECO:0000313" key="2">
    <source>
        <dbReference type="EMBL" id="BAC83254.1"/>
    </source>
</evidence>
<reference evidence="2" key="1">
    <citation type="submission" date="2001-08" db="EMBL/GenBank/DDBJ databases">
        <title>Oryza sativa nipponbare(GA3) genomic DNA, chromosome 7, BAC clone:OJ1047_C01.</title>
        <authorList>
            <person name="Sasaki T."/>
            <person name="Matsumoto T."/>
            <person name="Yamamoto K."/>
        </authorList>
    </citation>
    <scope>NUCLEOTIDE SEQUENCE</scope>
</reference>
<evidence type="ECO:0000256" key="1">
    <source>
        <dbReference type="SAM" id="MobiDB-lite"/>
    </source>
</evidence>
<sequence>MSRFRHRPHRPHGGVVPARSIRRCMHRVRVAVQRGPRSAATRRGFAAGLNHYYKAIIMLAARLHATPALHPINRNTFVRSVRSAVAPLPAAERQRKRSRAHARSGGAAARAEEGGGGGIHPRRHHTTTCVPPPSVRWPTPAPAAHDAWRARGWSSHEFTIRLGRGGELTCQFARQPAEPAAHVWVRSAAQRRRGQPQRTVATGVAMIGRGLD</sequence>
<gene>
    <name evidence="2" type="ORF">OJ1047_C01.12</name>
    <name evidence="3" type="ORF">OSJNBb0005G07.106</name>
</gene>
<feature type="region of interest" description="Disordered" evidence="1">
    <location>
        <begin position="88"/>
        <end position="135"/>
    </location>
</feature>
<dbReference type="EMBL" id="AP005149">
    <property type="protein sequence ID" value="BAD30924.1"/>
    <property type="molecule type" value="Genomic_DNA"/>
</dbReference>
<dbReference type="Proteomes" id="UP000000763">
    <property type="component" value="Chromosome 7"/>
</dbReference>
<evidence type="ECO:0000313" key="3">
    <source>
        <dbReference type="EMBL" id="BAD30924.1"/>
    </source>
</evidence>
<evidence type="ECO:0000313" key="4">
    <source>
        <dbReference type="Proteomes" id="UP000000763"/>
    </source>
</evidence>
<dbReference type="EMBL" id="AP003985">
    <property type="protein sequence ID" value="BAC83254.1"/>
    <property type="molecule type" value="Genomic_DNA"/>
</dbReference>
<name>Q6ZIP9_ORYSJ</name>
<organism evidence="2 4">
    <name type="scientific">Oryza sativa subsp. japonica</name>
    <name type="common">Rice</name>
    <dbReference type="NCBI Taxonomy" id="39947"/>
    <lineage>
        <taxon>Eukaryota</taxon>
        <taxon>Viridiplantae</taxon>
        <taxon>Streptophyta</taxon>
        <taxon>Embryophyta</taxon>
        <taxon>Tracheophyta</taxon>
        <taxon>Spermatophyta</taxon>
        <taxon>Magnoliopsida</taxon>
        <taxon>Liliopsida</taxon>
        <taxon>Poales</taxon>
        <taxon>Poaceae</taxon>
        <taxon>BOP clade</taxon>
        <taxon>Oryzoideae</taxon>
        <taxon>Oryzeae</taxon>
        <taxon>Oryzinae</taxon>
        <taxon>Oryza</taxon>
        <taxon>Oryza sativa</taxon>
    </lineage>
</organism>
<proteinExistence type="predicted"/>
<protein>
    <submittedName>
        <fullName evidence="2">Uncharacterized protein</fullName>
    </submittedName>
</protein>
<reference evidence="3" key="2">
    <citation type="submission" date="2002-05" db="EMBL/GenBank/DDBJ databases">
        <title>Oryza sativa nipponbare(GA3) genomic DNA, chromosome 7, BAC clone:OSJNBb0005G07.</title>
        <authorList>
            <person name="Sasaki T."/>
            <person name="Matsumoto T."/>
            <person name="Katayose Y."/>
        </authorList>
    </citation>
    <scope>NUCLEOTIDE SEQUENCE</scope>
</reference>
<reference evidence="4" key="3">
    <citation type="journal article" date="2005" name="Nature">
        <title>The map-based sequence of the rice genome.</title>
        <authorList>
            <consortium name="International rice genome sequencing project (IRGSP)"/>
            <person name="Matsumoto T."/>
            <person name="Wu J."/>
            <person name="Kanamori H."/>
            <person name="Katayose Y."/>
            <person name="Fujisawa M."/>
            <person name="Namiki N."/>
            <person name="Mizuno H."/>
            <person name="Yamamoto K."/>
            <person name="Antonio B.A."/>
            <person name="Baba T."/>
            <person name="Sakata K."/>
            <person name="Nagamura Y."/>
            <person name="Aoki H."/>
            <person name="Arikawa K."/>
            <person name="Arita K."/>
            <person name="Bito T."/>
            <person name="Chiden Y."/>
            <person name="Fujitsuka N."/>
            <person name="Fukunaka R."/>
            <person name="Hamada M."/>
            <person name="Harada C."/>
            <person name="Hayashi A."/>
            <person name="Hijishita S."/>
            <person name="Honda M."/>
            <person name="Hosokawa S."/>
            <person name="Ichikawa Y."/>
            <person name="Idonuma A."/>
            <person name="Iijima M."/>
            <person name="Ikeda M."/>
            <person name="Ikeno M."/>
            <person name="Ito K."/>
            <person name="Ito S."/>
            <person name="Ito T."/>
            <person name="Ito Y."/>
            <person name="Ito Y."/>
            <person name="Iwabuchi A."/>
            <person name="Kamiya K."/>
            <person name="Karasawa W."/>
            <person name="Kurita K."/>
            <person name="Katagiri S."/>
            <person name="Kikuta A."/>
            <person name="Kobayashi H."/>
            <person name="Kobayashi N."/>
            <person name="Machita K."/>
            <person name="Maehara T."/>
            <person name="Masukawa M."/>
            <person name="Mizubayashi T."/>
            <person name="Mukai Y."/>
            <person name="Nagasaki H."/>
            <person name="Nagata Y."/>
            <person name="Naito S."/>
            <person name="Nakashima M."/>
            <person name="Nakama Y."/>
            <person name="Nakamichi Y."/>
            <person name="Nakamura M."/>
            <person name="Meguro A."/>
            <person name="Negishi M."/>
            <person name="Ohta I."/>
            <person name="Ohta T."/>
            <person name="Okamoto M."/>
            <person name="Ono N."/>
            <person name="Saji S."/>
            <person name="Sakaguchi M."/>
            <person name="Sakai K."/>
            <person name="Shibata M."/>
            <person name="Shimokawa T."/>
            <person name="Song J."/>
            <person name="Takazaki Y."/>
            <person name="Terasawa K."/>
            <person name="Tsugane M."/>
            <person name="Tsuji K."/>
            <person name="Ueda S."/>
            <person name="Waki K."/>
            <person name="Yamagata H."/>
            <person name="Yamamoto M."/>
            <person name="Yamamoto S."/>
            <person name="Yamane H."/>
            <person name="Yoshiki S."/>
            <person name="Yoshihara R."/>
            <person name="Yukawa K."/>
            <person name="Zhong H."/>
            <person name="Yano M."/>
            <person name="Yuan Q."/>
            <person name="Ouyang S."/>
            <person name="Liu J."/>
            <person name="Jones K.M."/>
            <person name="Gansberger K."/>
            <person name="Moffat K."/>
            <person name="Hill J."/>
            <person name="Bera J."/>
            <person name="Fadrosh D."/>
            <person name="Jin S."/>
            <person name="Johri S."/>
            <person name="Kim M."/>
            <person name="Overton L."/>
            <person name="Reardon M."/>
            <person name="Tsitrin T."/>
            <person name="Vuong H."/>
            <person name="Weaver B."/>
            <person name="Ciecko A."/>
            <person name="Tallon L."/>
            <person name="Jackson J."/>
            <person name="Pai G."/>
            <person name="Aken S.V."/>
            <person name="Utterback T."/>
            <person name="Reidmuller S."/>
            <person name="Feldblyum T."/>
            <person name="Hsiao J."/>
            <person name="Zismann V."/>
            <person name="Iobst S."/>
            <person name="de Vazeille A.R."/>
            <person name="Buell C.R."/>
            <person name="Ying K."/>
            <person name="Li Y."/>
            <person name="Lu T."/>
            <person name="Huang Y."/>
            <person name="Zhao Q."/>
            <person name="Feng Q."/>
            <person name="Zhang L."/>
            <person name="Zhu J."/>
            <person name="Weng Q."/>
            <person name="Mu J."/>
            <person name="Lu Y."/>
            <person name="Fan D."/>
            <person name="Liu Y."/>
            <person name="Guan J."/>
            <person name="Zhang Y."/>
            <person name="Yu S."/>
            <person name="Liu X."/>
            <person name="Zhang Y."/>
            <person name="Hong G."/>
            <person name="Han B."/>
            <person name="Choisne N."/>
            <person name="Demange N."/>
            <person name="Orjeda G."/>
            <person name="Samain S."/>
            <person name="Cattolico L."/>
            <person name="Pelletier E."/>
            <person name="Couloux A."/>
            <person name="Segurens B."/>
            <person name="Wincker P."/>
            <person name="D'Hont A."/>
            <person name="Scarpelli C."/>
            <person name="Weissenbach J."/>
            <person name="Salanoubat M."/>
            <person name="Quetier F."/>
            <person name="Yu Y."/>
            <person name="Kim H.R."/>
            <person name="Rambo T."/>
            <person name="Currie J."/>
            <person name="Collura K."/>
            <person name="Luo M."/>
            <person name="Yang T."/>
            <person name="Ammiraju J.S.S."/>
            <person name="Engler F."/>
            <person name="Soderlund C."/>
            <person name="Wing R.A."/>
            <person name="Palmer L.E."/>
            <person name="de la Bastide M."/>
            <person name="Spiegel L."/>
            <person name="Nascimento L."/>
            <person name="Zutavern T."/>
            <person name="O'Shaughnessy A."/>
            <person name="Dike S."/>
            <person name="Dedhia N."/>
            <person name="Preston R."/>
            <person name="Balija V."/>
            <person name="McCombie W.R."/>
            <person name="Chow T."/>
            <person name="Chen H."/>
            <person name="Chung M."/>
            <person name="Chen C."/>
            <person name="Shaw J."/>
            <person name="Wu H."/>
            <person name="Hsiao K."/>
            <person name="Chao Y."/>
            <person name="Chu M."/>
            <person name="Cheng C."/>
            <person name="Hour A."/>
            <person name="Lee P."/>
            <person name="Lin S."/>
            <person name="Lin Y."/>
            <person name="Liou J."/>
            <person name="Liu S."/>
            <person name="Hsing Y."/>
            <person name="Raghuvanshi S."/>
            <person name="Mohanty A."/>
            <person name="Bharti A.K."/>
            <person name="Gaur A."/>
            <person name="Gupta V."/>
            <person name="Kumar D."/>
            <person name="Ravi V."/>
            <person name="Vij S."/>
            <person name="Kapur A."/>
            <person name="Khurana P."/>
            <person name="Khurana P."/>
            <person name="Khurana J.P."/>
            <person name="Tyagi A.K."/>
            <person name="Gaikwad K."/>
            <person name="Singh A."/>
            <person name="Dalal V."/>
            <person name="Srivastava S."/>
            <person name="Dixit A."/>
            <person name="Pal A.K."/>
            <person name="Ghazi I.A."/>
            <person name="Yadav M."/>
            <person name="Pandit A."/>
            <person name="Bhargava A."/>
            <person name="Sureshbabu K."/>
            <person name="Batra K."/>
            <person name="Sharma T.R."/>
            <person name="Mohapatra T."/>
            <person name="Singh N.K."/>
            <person name="Messing J."/>
            <person name="Nelson A.B."/>
            <person name="Fuks G."/>
            <person name="Kavchok S."/>
            <person name="Keizer G."/>
            <person name="Linton E."/>
            <person name="Llaca V."/>
            <person name="Song R."/>
            <person name="Tanyolac B."/>
            <person name="Young S."/>
            <person name="Ho-Il K."/>
            <person name="Hahn J.H."/>
            <person name="Sangsakoo G."/>
            <person name="Vanavichit A."/>
            <person name="de Mattos Luiz.A.T."/>
            <person name="Zimmer P.D."/>
            <person name="Malone G."/>
            <person name="Dellagostin O."/>
            <person name="de Oliveira A.C."/>
            <person name="Bevan M."/>
            <person name="Bancroft I."/>
            <person name="Minx P."/>
            <person name="Cordum H."/>
            <person name="Wilson R."/>
            <person name="Cheng Z."/>
            <person name="Jin W."/>
            <person name="Jiang J."/>
            <person name="Leong S.A."/>
            <person name="Iwama H."/>
            <person name="Gojobori T."/>
            <person name="Itoh T."/>
            <person name="Niimura Y."/>
            <person name="Fujii Y."/>
            <person name="Habara T."/>
            <person name="Sakai H."/>
            <person name="Sato Y."/>
            <person name="Wilson G."/>
            <person name="Kumar K."/>
            <person name="McCouch S."/>
            <person name="Juretic N."/>
            <person name="Hoen D."/>
            <person name="Wright S."/>
            <person name="Bruskiewich R."/>
            <person name="Bureau T."/>
            <person name="Miyao A."/>
            <person name="Hirochika H."/>
            <person name="Nishikawa T."/>
            <person name="Kadowaki K."/>
            <person name="Sugiura M."/>
            <person name="Burr B."/>
            <person name="Sasaki T."/>
        </authorList>
    </citation>
    <scope>NUCLEOTIDE SEQUENCE [LARGE SCALE GENOMIC DNA]</scope>
    <source>
        <strain evidence="4">cv. Nipponbare</strain>
    </source>
</reference>
<accession>Q6ZIP9</accession>
<dbReference type="AlphaFoldDB" id="Q6ZIP9"/>